<evidence type="ECO:0000256" key="6">
    <source>
        <dbReference type="ARBA" id="ARBA00023136"/>
    </source>
</evidence>
<accession>A0ABV0LW34</accession>
<evidence type="ECO:0000256" key="4">
    <source>
        <dbReference type="ARBA" id="ARBA00022692"/>
    </source>
</evidence>
<evidence type="ECO:0000256" key="1">
    <source>
        <dbReference type="ARBA" id="ARBA00004141"/>
    </source>
</evidence>
<keyword evidence="4 8" id="KW-0812">Transmembrane</keyword>
<dbReference type="Gene3D" id="3.90.550.10">
    <property type="entry name" value="Spore Coat Polysaccharide Biosynthesis Protein SpsA, Chain A"/>
    <property type="match status" value="1"/>
</dbReference>
<evidence type="ECO:0000256" key="5">
    <source>
        <dbReference type="ARBA" id="ARBA00022989"/>
    </source>
</evidence>
<protein>
    <submittedName>
        <fullName evidence="10">Glycosyltransferase family 2 protein</fullName>
    </submittedName>
</protein>
<evidence type="ECO:0000259" key="9">
    <source>
        <dbReference type="Pfam" id="PF13632"/>
    </source>
</evidence>
<keyword evidence="5 8" id="KW-1133">Transmembrane helix</keyword>
<keyword evidence="3" id="KW-0808">Transferase</keyword>
<dbReference type="Proteomes" id="UP001496627">
    <property type="component" value="Unassembled WGS sequence"/>
</dbReference>
<evidence type="ECO:0000256" key="3">
    <source>
        <dbReference type="ARBA" id="ARBA00022679"/>
    </source>
</evidence>
<dbReference type="InterPro" id="IPR001173">
    <property type="entry name" value="Glyco_trans_2-like"/>
</dbReference>
<evidence type="ECO:0000256" key="2">
    <source>
        <dbReference type="ARBA" id="ARBA00022676"/>
    </source>
</evidence>
<evidence type="ECO:0000313" key="11">
    <source>
        <dbReference type="Proteomes" id="UP001496627"/>
    </source>
</evidence>
<name>A0ABV0LW34_9HYPH</name>
<feature type="transmembrane region" description="Helical" evidence="8">
    <location>
        <begin position="561"/>
        <end position="585"/>
    </location>
</feature>
<feature type="transmembrane region" description="Helical" evidence="8">
    <location>
        <begin position="226"/>
        <end position="247"/>
    </location>
</feature>
<dbReference type="RefSeq" id="WP_348862117.1">
    <property type="nucleotide sequence ID" value="NZ_JBEAAL010000001.1"/>
</dbReference>
<dbReference type="InterPro" id="IPR050321">
    <property type="entry name" value="Glycosyltr_2/OpgH_subfam"/>
</dbReference>
<dbReference type="SUPFAM" id="SSF53448">
    <property type="entry name" value="Nucleotide-diphospho-sugar transferases"/>
    <property type="match status" value="1"/>
</dbReference>
<keyword evidence="11" id="KW-1185">Reference proteome</keyword>
<evidence type="ECO:0000313" key="10">
    <source>
        <dbReference type="EMBL" id="MEQ1403813.1"/>
    </source>
</evidence>
<organism evidence="10 11">
    <name type="scientific">Neorhizobium phenanthreniclasticum</name>
    <dbReference type="NCBI Taxonomy" id="3157917"/>
    <lineage>
        <taxon>Bacteria</taxon>
        <taxon>Pseudomonadati</taxon>
        <taxon>Pseudomonadota</taxon>
        <taxon>Alphaproteobacteria</taxon>
        <taxon>Hyphomicrobiales</taxon>
        <taxon>Rhizobiaceae</taxon>
        <taxon>Rhizobium/Agrobacterium group</taxon>
        <taxon>Neorhizobium</taxon>
    </lineage>
</organism>
<dbReference type="InterPro" id="IPR029044">
    <property type="entry name" value="Nucleotide-diphossugar_trans"/>
</dbReference>
<keyword evidence="6 8" id="KW-0472">Membrane</keyword>
<reference evidence="10 11" key="1">
    <citation type="submission" date="2024-05" db="EMBL/GenBank/DDBJ databases">
        <title>Neorhizobium sp. Rsf11, a plant growth promoting and heavy metal resistant PAH-degrader.</title>
        <authorList>
            <person name="Golubev S.N."/>
            <person name="Muratova A.Y."/>
            <person name="Markelova M.I."/>
        </authorList>
    </citation>
    <scope>NUCLEOTIDE SEQUENCE [LARGE SCALE GENOMIC DNA]</scope>
    <source>
        <strain evidence="10 11">Rsf11</strain>
    </source>
</reference>
<keyword evidence="2" id="KW-0328">Glycosyltransferase</keyword>
<feature type="transmembrane region" description="Helical" evidence="8">
    <location>
        <begin position="516"/>
        <end position="549"/>
    </location>
</feature>
<feature type="transmembrane region" description="Helical" evidence="8">
    <location>
        <begin position="203"/>
        <end position="220"/>
    </location>
</feature>
<sequence>MRLGEYPPASPTAQDDAWQTPAPPGTGPQEHVRDPVDDPELAALAALGFSKPLLSMLSDRARRNGTRAESELLHSGQVSEAAYYGAIARFLRLPFVETIDPTLITDAPLLDMQLQRPNQIRINHRHRAPQVAVVPEAARLADLGAALSAMPQLGRDLAITTPSAIRRAVWQAGAGRRVRDTVNELFDRFPSFSARIVLSGHQGFYAGLGLAALLSALIIVPSTTLIFLHVLLSLIYLASLLLRFAAFTRQHFGQPMRPALPAPEGTLPCYTVMVALYREAAVAEQLIASLKRLDWPDALLDIKLVCEADDHETIAALKALSPGAHFEIIEVPPSSPRTKPKALTYALGAARGEFLAIYDAEDRPHPQQLREAYARFRAMPAELACLQAPLIITNAKESWISALFSLEYSGLFRGLLPMLARVRMPLPLGGTSNHFRTRSLREAGGWDPFNVTEDADLGLRLYRLGYRSDVIARQTLEDAPTTIHIWMGQRSRWFKGWLQTWLVLMRDPRRLIREMGLLAFCTFQLMIGGMLISSLLHPLIIIFMGIGVYSMLEAPADDVPAGVLSLFVIDSINILGSYLIFLGLGMGSMIHHEKRQIGWRWTGVALYWLMTSAAAWRAVLELRSKPFFWNKTPHVPARRRT</sequence>
<comment type="subcellular location">
    <subcellularLocation>
        <location evidence="1">Membrane</location>
        <topology evidence="1">Multi-pass membrane protein</topology>
    </subcellularLocation>
</comment>
<evidence type="ECO:0000256" key="7">
    <source>
        <dbReference type="SAM" id="MobiDB-lite"/>
    </source>
</evidence>
<dbReference type="PANTHER" id="PTHR43867:SF2">
    <property type="entry name" value="CELLULOSE SYNTHASE CATALYTIC SUBUNIT A [UDP-FORMING]"/>
    <property type="match status" value="1"/>
</dbReference>
<dbReference type="EMBL" id="JBEAAL010000001">
    <property type="protein sequence ID" value="MEQ1403813.1"/>
    <property type="molecule type" value="Genomic_DNA"/>
</dbReference>
<feature type="transmembrane region" description="Helical" evidence="8">
    <location>
        <begin position="597"/>
        <end position="619"/>
    </location>
</feature>
<feature type="domain" description="Glycosyltransferase 2-like" evidence="9">
    <location>
        <begin position="357"/>
        <end position="543"/>
    </location>
</feature>
<feature type="region of interest" description="Disordered" evidence="7">
    <location>
        <begin position="1"/>
        <end position="35"/>
    </location>
</feature>
<proteinExistence type="predicted"/>
<gene>
    <name evidence="10" type="ORF">ABK249_02610</name>
</gene>
<evidence type="ECO:0000256" key="8">
    <source>
        <dbReference type="SAM" id="Phobius"/>
    </source>
</evidence>
<dbReference type="PANTHER" id="PTHR43867">
    <property type="entry name" value="CELLULOSE SYNTHASE CATALYTIC SUBUNIT A [UDP-FORMING]"/>
    <property type="match status" value="1"/>
</dbReference>
<dbReference type="Pfam" id="PF13632">
    <property type="entry name" value="Glyco_trans_2_3"/>
    <property type="match status" value="1"/>
</dbReference>
<comment type="caution">
    <text evidence="10">The sequence shown here is derived from an EMBL/GenBank/DDBJ whole genome shotgun (WGS) entry which is preliminary data.</text>
</comment>